<reference evidence="1" key="1">
    <citation type="submission" date="2023-04" db="EMBL/GenBank/DDBJ databases">
        <title>A chromosome-level genome assembly of the parasitoid wasp Eretmocerus hayati.</title>
        <authorList>
            <person name="Zhong Y."/>
            <person name="Liu S."/>
            <person name="Liu Y."/>
        </authorList>
    </citation>
    <scope>NUCLEOTIDE SEQUENCE</scope>
    <source>
        <strain evidence="1">ZJU_SS_LIU_2023</strain>
    </source>
</reference>
<sequence>MVVYKRCNRKIVHRSVSCRECKNHCHPGCVLGYVVNKPADSCCARSFEDTVQRSDQSVGTVQKTTSCAANSRDRAFNESRNLSNVGISSDLSDKENVVPESRSEMGDLPEGWGDFTPAEQFAALFKTMGAKSGELNERFKELSD</sequence>
<protein>
    <submittedName>
        <fullName evidence="1">Uncharacterized protein</fullName>
    </submittedName>
</protein>
<evidence type="ECO:0000313" key="2">
    <source>
        <dbReference type="Proteomes" id="UP001239111"/>
    </source>
</evidence>
<dbReference type="Proteomes" id="UP001239111">
    <property type="component" value="Chromosome 2"/>
</dbReference>
<comment type="caution">
    <text evidence="1">The sequence shown here is derived from an EMBL/GenBank/DDBJ whole genome shotgun (WGS) entry which is preliminary data.</text>
</comment>
<dbReference type="EMBL" id="CM056742">
    <property type="protein sequence ID" value="KAJ8677058.1"/>
    <property type="molecule type" value="Genomic_DNA"/>
</dbReference>
<gene>
    <name evidence="1" type="ORF">QAD02_012845</name>
</gene>
<accession>A0ACC2P1T4</accession>
<proteinExistence type="predicted"/>
<evidence type="ECO:0000313" key="1">
    <source>
        <dbReference type="EMBL" id="KAJ8677058.1"/>
    </source>
</evidence>
<name>A0ACC2P1T4_9HYME</name>
<organism evidence="1 2">
    <name type="scientific">Eretmocerus hayati</name>
    <dbReference type="NCBI Taxonomy" id="131215"/>
    <lineage>
        <taxon>Eukaryota</taxon>
        <taxon>Metazoa</taxon>
        <taxon>Ecdysozoa</taxon>
        <taxon>Arthropoda</taxon>
        <taxon>Hexapoda</taxon>
        <taxon>Insecta</taxon>
        <taxon>Pterygota</taxon>
        <taxon>Neoptera</taxon>
        <taxon>Endopterygota</taxon>
        <taxon>Hymenoptera</taxon>
        <taxon>Apocrita</taxon>
        <taxon>Proctotrupomorpha</taxon>
        <taxon>Chalcidoidea</taxon>
        <taxon>Aphelinidae</taxon>
        <taxon>Aphelininae</taxon>
        <taxon>Eretmocerus</taxon>
    </lineage>
</organism>
<keyword evidence="2" id="KW-1185">Reference proteome</keyword>